<accession>A0ABT3NT84</accession>
<dbReference type="EMBL" id="JAPFQI010000003">
    <property type="protein sequence ID" value="MCW8085370.1"/>
    <property type="molecule type" value="Genomic_DNA"/>
</dbReference>
<name>A0ABT3NT84_9PROT</name>
<dbReference type="Pfam" id="PF03721">
    <property type="entry name" value="UDPG_MGDP_dh_N"/>
    <property type="match status" value="1"/>
</dbReference>
<sequence>MTSWACLLGAQLRPGGRFAEAPGGAKLAGMRVSVLVLGYVGLPTAALLAATGHQVGGVEPDAARREAIAEGRFFAEEEALRPLLRDALRDGTLTLHAAPVAAGIFVLAVPTPLGPGRRAVLDHVWAAADSIAPLLGEEALVLLESTSPVGTTLALEQRLRAARPDLRALHVAYGPERVLLTELRRNPRLAGGTNAEATQRAVAFYRGFVEGEVTGTDAASAEMAKLVENSFRDVNIAFANEVAAIARHHGLDPFAVIELANRHPRVNVLRPGPGVGGHCIAVDPWFLAEGAPDQARLIPAVRAVDASVREEWLERASALCAAGQEVICLGLAYKADVADLRESPALAIAEALTRRHPCRVRVVEPHLKHLPAGLRPATLEEALAGDAALLLLVDHAAFRAVPPARLEGRVVLDTRGIWRNG</sequence>
<dbReference type="NCBIfam" id="TIGR03026">
    <property type="entry name" value="NDP-sugDHase"/>
    <property type="match status" value="1"/>
</dbReference>
<dbReference type="InterPro" id="IPR014026">
    <property type="entry name" value="UDP-Glc/GDP-Man_DH_dimer"/>
</dbReference>
<dbReference type="PANTHER" id="PTHR43491">
    <property type="entry name" value="UDP-N-ACETYL-D-MANNOSAMINE DEHYDROGENASE"/>
    <property type="match status" value="1"/>
</dbReference>
<dbReference type="Proteomes" id="UP001526430">
    <property type="component" value="Unassembled WGS sequence"/>
</dbReference>
<dbReference type="InterPro" id="IPR036291">
    <property type="entry name" value="NAD(P)-bd_dom_sf"/>
</dbReference>
<organism evidence="5 6">
    <name type="scientific">Sabulicella glaciei</name>
    <dbReference type="NCBI Taxonomy" id="2984948"/>
    <lineage>
        <taxon>Bacteria</taxon>
        <taxon>Pseudomonadati</taxon>
        <taxon>Pseudomonadota</taxon>
        <taxon>Alphaproteobacteria</taxon>
        <taxon>Acetobacterales</taxon>
        <taxon>Acetobacteraceae</taxon>
        <taxon>Sabulicella</taxon>
    </lineage>
</organism>
<dbReference type="InterPro" id="IPR001732">
    <property type="entry name" value="UDP-Glc/GDP-Man_DH_N"/>
</dbReference>
<dbReference type="InterPro" id="IPR008927">
    <property type="entry name" value="6-PGluconate_DH-like_C_sf"/>
</dbReference>
<keyword evidence="1" id="KW-0560">Oxidoreductase</keyword>
<dbReference type="PIRSF" id="PIRSF500136">
    <property type="entry name" value="UDP_ManNAc_DH"/>
    <property type="match status" value="1"/>
</dbReference>
<keyword evidence="6" id="KW-1185">Reference proteome</keyword>
<feature type="domain" description="UDP-glucose/GDP-mannose dehydrogenase C-terminal" evidence="4">
    <location>
        <begin position="327"/>
        <end position="420"/>
    </location>
</feature>
<dbReference type="PANTHER" id="PTHR43491:SF1">
    <property type="entry name" value="UDP-N-ACETYL-D-MANNOSAMINE DEHYDROGENASE"/>
    <property type="match status" value="1"/>
</dbReference>
<comment type="caution">
    <text evidence="5">The sequence shown here is derived from an EMBL/GenBank/DDBJ whole genome shotgun (WGS) entry which is preliminary data.</text>
</comment>
<dbReference type="Gene3D" id="3.40.50.720">
    <property type="entry name" value="NAD(P)-binding Rossmann-like Domain"/>
    <property type="match status" value="2"/>
</dbReference>
<gene>
    <name evidence="5" type="ORF">OF850_07015</name>
</gene>
<dbReference type="PIRSF" id="PIRSF000124">
    <property type="entry name" value="UDPglc_GDPman_dh"/>
    <property type="match status" value="1"/>
</dbReference>
<keyword evidence="2" id="KW-0520">NAD</keyword>
<dbReference type="SMART" id="SM00984">
    <property type="entry name" value="UDPG_MGDP_dh_C"/>
    <property type="match status" value="1"/>
</dbReference>
<dbReference type="InterPro" id="IPR036220">
    <property type="entry name" value="UDP-Glc/GDP-Man_DH_C_sf"/>
</dbReference>
<reference evidence="5 6" key="1">
    <citation type="submission" date="2022-10" db="EMBL/GenBank/DDBJ databases">
        <title>Roseococcus glaciei nov., sp. nov., isolated from glacier.</title>
        <authorList>
            <person name="Liu Q."/>
            <person name="Xin Y.-H."/>
        </authorList>
    </citation>
    <scope>NUCLEOTIDE SEQUENCE [LARGE SCALE GENOMIC DNA]</scope>
    <source>
        <strain evidence="5 6">MDT2-1-1</strain>
    </source>
</reference>
<dbReference type="Pfam" id="PF03720">
    <property type="entry name" value="UDPG_MGDP_dh_C"/>
    <property type="match status" value="1"/>
</dbReference>
<evidence type="ECO:0000256" key="1">
    <source>
        <dbReference type="ARBA" id="ARBA00023002"/>
    </source>
</evidence>
<dbReference type="SUPFAM" id="SSF51735">
    <property type="entry name" value="NAD(P)-binding Rossmann-fold domains"/>
    <property type="match status" value="1"/>
</dbReference>
<dbReference type="InterPro" id="IPR014027">
    <property type="entry name" value="UDP-Glc/GDP-Man_DH_C"/>
</dbReference>
<dbReference type="Pfam" id="PF00984">
    <property type="entry name" value="UDPG_MGDP_dh"/>
    <property type="match status" value="1"/>
</dbReference>
<evidence type="ECO:0000256" key="2">
    <source>
        <dbReference type="ARBA" id="ARBA00023027"/>
    </source>
</evidence>
<proteinExistence type="inferred from homology"/>
<dbReference type="SUPFAM" id="SSF52413">
    <property type="entry name" value="UDP-glucose/GDP-mannose dehydrogenase C-terminal domain"/>
    <property type="match status" value="1"/>
</dbReference>
<dbReference type="InterPro" id="IPR017476">
    <property type="entry name" value="UDP-Glc/GDP-Man"/>
</dbReference>
<evidence type="ECO:0000313" key="5">
    <source>
        <dbReference type="EMBL" id="MCW8085370.1"/>
    </source>
</evidence>
<protein>
    <submittedName>
        <fullName evidence="5">Nucleotide sugar dehydrogenase</fullName>
    </submittedName>
</protein>
<dbReference type="RefSeq" id="WP_301589261.1">
    <property type="nucleotide sequence ID" value="NZ_JAPFQI010000003.1"/>
</dbReference>
<evidence type="ECO:0000256" key="3">
    <source>
        <dbReference type="PIRNR" id="PIRNR000124"/>
    </source>
</evidence>
<dbReference type="InterPro" id="IPR028359">
    <property type="entry name" value="UDP_ManNAc/GlcNAc_DH"/>
</dbReference>
<evidence type="ECO:0000313" key="6">
    <source>
        <dbReference type="Proteomes" id="UP001526430"/>
    </source>
</evidence>
<comment type="similarity">
    <text evidence="3">Belongs to the UDP-glucose/GDP-mannose dehydrogenase family.</text>
</comment>
<evidence type="ECO:0000259" key="4">
    <source>
        <dbReference type="SMART" id="SM00984"/>
    </source>
</evidence>
<dbReference type="SUPFAM" id="SSF48179">
    <property type="entry name" value="6-phosphogluconate dehydrogenase C-terminal domain-like"/>
    <property type="match status" value="1"/>
</dbReference>